<dbReference type="Proteomes" id="UP000664144">
    <property type="component" value="Unassembled WGS sequence"/>
</dbReference>
<keyword evidence="1" id="KW-0472">Membrane</keyword>
<feature type="transmembrane region" description="Helical" evidence="1">
    <location>
        <begin position="27"/>
        <end position="45"/>
    </location>
</feature>
<evidence type="ECO:0000313" key="3">
    <source>
        <dbReference type="Proteomes" id="UP000664144"/>
    </source>
</evidence>
<dbReference type="AlphaFoldDB" id="A0A939EVU1"/>
<reference evidence="2" key="1">
    <citation type="submission" date="2021-03" db="EMBL/GenBank/DDBJ databases">
        <authorList>
            <person name="Kim M.K."/>
        </authorList>
    </citation>
    <scope>NUCLEOTIDE SEQUENCE</scope>
    <source>
        <strain evidence="2">BT186</strain>
    </source>
</reference>
<name>A0A939EVU1_9BACT</name>
<keyword evidence="1" id="KW-0812">Transmembrane</keyword>
<accession>A0A939EVU1</accession>
<dbReference type="RefSeq" id="WP_206982440.1">
    <property type="nucleotide sequence ID" value="NZ_JAFLQZ010000003.1"/>
</dbReference>
<organism evidence="2 3">
    <name type="scientific">Hymenobacter telluris</name>
    <dbReference type="NCBI Taxonomy" id="2816474"/>
    <lineage>
        <taxon>Bacteria</taxon>
        <taxon>Pseudomonadati</taxon>
        <taxon>Bacteroidota</taxon>
        <taxon>Cytophagia</taxon>
        <taxon>Cytophagales</taxon>
        <taxon>Hymenobacteraceae</taxon>
        <taxon>Hymenobacter</taxon>
    </lineage>
</organism>
<gene>
    <name evidence="2" type="ORF">J0X19_05755</name>
</gene>
<sequence length="156" mass="17683">MTKAVLLLDYPQELITHMSNRNNEPSVAGLLIVTVAALGLIYWTLPNYFLHLNYRTSKATVSALDSTRLTWEYKNTFDGQTYAFQRDLSSSDYQKLRASHTLTALYPSYFPEHAIVEELDKRRPLIVTIMIHLVIIATIYKSAKQVLKASSKGSVS</sequence>
<keyword evidence="3" id="KW-1185">Reference proteome</keyword>
<evidence type="ECO:0000256" key="1">
    <source>
        <dbReference type="SAM" id="Phobius"/>
    </source>
</evidence>
<protein>
    <submittedName>
        <fullName evidence="2">Uncharacterized protein</fullName>
    </submittedName>
</protein>
<keyword evidence="1" id="KW-1133">Transmembrane helix</keyword>
<dbReference type="EMBL" id="JAFLQZ010000003">
    <property type="protein sequence ID" value="MBO0357442.1"/>
    <property type="molecule type" value="Genomic_DNA"/>
</dbReference>
<comment type="caution">
    <text evidence="2">The sequence shown here is derived from an EMBL/GenBank/DDBJ whole genome shotgun (WGS) entry which is preliminary data.</text>
</comment>
<evidence type="ECO:0000313" key="2">
    <source>
        <dbReference type="EMBL" id="MBO0357442.1"/>
    </source>
</evidence>
<proteinExistence type="predicted"/>